<name>A0AAP0IUF8_9MAGN</name>
<organism evidence="1 2">
    <name type="scientific">Stephania yunnanensis</name>
    <dbReference type="NCBI Taxonomy" id="152371"/>
    <lineage>
        <taxon>Eukaryota</taxon>
        <taxon>Viridiplantae</taxon>
        <taxon>Streptophyta</taxon>
        <taxon>Embryophyta</taxon>
        <taxon>Tracheophyta</taxon>
        <taxon>Spermatophyta</taxon>
        <taxon>Magnoliopsida</taxon>
        <taxon>Ranunculales</taxon>
        <taxon>Menispermaceae</taxon>
        <taxon>Menispermoideae</taxon>
        <taxon>Cissampelideae</taxon>
        <taxon>Stephania</taxon>
    </lineage>
</organism>
<comment type="caution">
    <text evidence="1">The sequence shown here is derived from an EMBL/GenBank/DDBJ whole genome shotgun (WGS) entry which is preliminary data.</text>
</comment>
<reference evidence="1 2" key="1">
    <citation type="submission" date="2024-01" db="EMBL/GenBank/DDBJ databases">
        <title>Genome assemblies of Stephania.</title>
        <authorList>
            <person name="Yang L."/>
        </authorList>
    </citation>
    <scope>NUCLEOTIDE SEQUENCE [LARGE SCALE GENOMIC DNA]</scope>
    <source>
        <strain evidence="1">YNDBR</strain>
        <tissue evidence="1">Leaf</tissue>
    </source>
</reference>
<proteinExistence type="predicted"/>
<sequence>MVTFSTKQLHEKASKAEVSLHEVPLALETSYWRGHLMSMNLKRSGNLRLSYVAVSIPK</sequence>
<dbReference type="EMBL" id="JBBNAF010000008">
    <property type="protein sequence ID" value="KAK9120766.1"/>
    <property type="molecule type" value="Genomic_DNA"/>
</dbReference>
<keyword evidence="2" id="KW-1185">Reference proteome</keyword>
<dbReference type="AlphaFoldDB" id="A0AAP0IUF8"/>
<dbReference type="Proteomes" id="UP001420932">
    <property type="component" value="Unassembled WGS sequence"/>
</dbReference>
<accession>A0AAP0IUF8</accession>
<gene>
    <name evidence="1" type="ORF">Syun_018383</name>
</gene>
<protein>
    <submittedName>
        <fullName evidence="1">Uncharacterized protein</fullName>
    </submittedName>
</protein>
<evidence type="ECO:0000313" key="1">
    <source>
        <dbReference type="EMBL" id="KAK9120766.1"/>
    </source>
</evidence>
<evidence type="ECO:0000313" key="2">
    <source>
        <dbReference type="Proteomes" id="UP001420932"/>
    </source>
</evidence>